<dbReference type="PANTHER" id="PTHR34144:SF7">
    <property type="entry name" value="EXPORT PROTEIN (CAP59), PUTATIVE (AFU_ORTHOLOGUE AFUA_7G05020)-RELATED"/>
    <property type="match status" value="1"/>
</dbReference>
<evidence type="ECO:0000256" key="2">
    <source>
        <dbReference type="SAM" id="Phobius"/>
    </source>
</evidence>
<dbReference type="Gramene" id="PNW86952">
    <property type="protein sequence ID" value="PNW86952"/>
    <property type="gene ID" value="CHLRE_02g102700v5"/>
</dbReference>
<evidence type="ECO:0000256" key="1">
    <source>
        <dbReference type="SAM" id="MobiDB-lite"/>
    </source>
</evidence>
<dbReference type="OrthoDB" id="262547at2759"/>
<name>A0A2K3E2E8_CHLRE</name>
<feature type="region of interest" description="Disordered" evidence="1">
    <location>
        <begin position="216"/>
        <end position="235"/>
    </location>
</feature>
<dbReference type="InParanoid" id="A0A2K3E2E8"/>
<dbReference type="RefSeq" id="XP_042927379.1">
    <property type="nucleotide sequence ID" value="XM_043059745.1"/>
</dbReference>
<protein>
    <submittedName>
        <fullName evidence="3">Uncharacterized protein</fullName>
    </submittedName>
</protein>
<feature type="compositionally biased region" description="Low complexity" evidence="1">
    <location>
        <begin position="817"/>
        <end position="828"/>
    </location>
</feature>
<dbReference type="KEGG" id="cre:CHLRE_02g102700v5"/>
<feature type="compositionally biased region" description="Low complexity" evidence="1">
    <location>
        <begin position="672"/>
        <end position="691"/>
    </location>
</feature>
<dbReference type="Proteomes" id="UP000006906">
    <property type="component" value="Chromosome 2"/>
</dbReference>
<keyword evidence="2" id="KW-0472">Membrane</keyword>
<evidence type="ECO:0000313" key="3">
    <source>
        <dbReference type="EMBL" id="PNW86952.1"/>
    </source>
</evidence>
<evidence type="ECO:0000313" key="4">
    <source>
        <dbReference type="Proteomes" id="UP000006906"/>
    </source>
</evidence>
<feature type="transmembrane region" description="Helical" evidence="2">
    <location>
        <begin position="27"/>
        <end position="46"/>
    </location>
</feature>
<sequence length="855" mass="87905">MAPLPRVLPETGRRGFRSRHNNWKTNWRYGVALTLCALLLGVGFFLSPTRRTMLSGEVQLVLSDLEERLRMSDSADAVTAMQRDMQRVAAGSSPRSDRVSHLFAELLHNIRGLGWALPCVDREPAVGGGAAAVNSSACSGGCYFAVTLEDGTSFDTLPSLVTQLLAVLGRLGNGEHARRSFVSVYATASQDPSTPELLNLLRRMLDLLGVPNRVVTRGSIRRPPPGSKRTAAAAQDQHRLLLRTADANLAGAAGMDLMGGGGSGTGGRWAGTELGSEDGYRAALRNAVLEPLVAIGDPRRCDGTGSEGHGGGGVEDAERLPCPQLSPTSPPPPARVSTLVFVAGGAFLCAADVLRLLRHSSADVACGLDLAKAPLPLLTPDEGRAAMSAHTAAAWGLPRSWADALSRSGLAYGTWARMYGRTGSYLPWSHVVLLEASSVQWSRDAAGQRLRPLPPYAADAWTASRLGLGLPTPVHGCWGGLVVARAHPFLGRRAPAAGAAESAAASAGAARRAVRAAGVDGGGAEAESGSGLVAASDASTGANAGLAGRVAGARRLRDVPPLRFRALPSGSGVASRQADAPGQGHGEGGCVDSAPELLLCGDMHERSRHRWLVDPNVRLTYDWPAALELYGNFETAAPENVRGLTFQAEELGVGDFHVSEEREEDEFGGDYGSSISSSTSSDSDSSSSSDGAGTNARLGGLTAGKGTRTADYGDAGGPAAASALAAEERRARVRAERRWQQEWLPRVAAGAAAVECCALEADTAAAGGSSSLCVRQDRSAAWRDWSAASGGSGGGGAAAAIASGSRKWRGSDLLKRSAGSESQSATEASGGGAAGAGAVSAAVAAADAALTALES</sequence>
<keyword evidence="2" id="KW-1133">Transmembrane helix</keyword>
<gene>
    <name evidence="3" type="ORF">CHLRE_02g102700v5</name>
</gene>
<dbReference type="EMBL" id="CM008963">
    <property type="protein sequence ID" value="PNW86952.1"/>
    <property type="molecule type" value="Genomic_DNA"/>
</dbReference>
<keyword evidence="2" id="KW-0812">Transmembrane</keyword>
<dbReference type="AlphaFoldDB" id="A0A2K3E2E8"/>
<dbReference type="GeneID" id="5725552"/>
<keyword evidence="4" id="KW-1185">Reference proteome</keyword>
<feature type="region of interest" description="Disordered" evidence="1">
    <location>
        <begin position="661"/>
        <end position="718"/>
    </location>
</feature>
<proteinExistence type="predicted"/>
<reference evidence="3 4" key="1">
    <citation type="journal article" date="2007" name="Science">
        <title>The Chlamydomonas genome reveals the evolution of key animal and plant functions.</title>
        <authorList>
            <person name="Merchant S.S."/>
            <person name="Prochnik S.E."/>
            <person name="Vallon O."/>
            <person name="Harris E.H."/>
            <person name="Karpowicz S.J."/>
            <person name="Witman G.B."/>
            <person name="Terry A."/>
            <person name="Salamov A."/>
            <person name="Fritz-Laylin L.K."/>
            <person name="Marechal-Drouard L."/>
            <person name="Marshall W.F."/>
            <person name="Qu L.H."/>
            <person name="Nelson D.R."/>
            <person name="Sanderfoot A.A."/>
            <person name="Spalding M.H."/>
            <person name="Kapitonov V.V."/>
            <person name="Ren Q."/>
            <person name="Ferris P."/>
            <person name="Lindquist E."/>
            <person name="Shapiro H."/>
            <person name="Lucas S.M."/>
            <person name="Grimwood J."/>
            <person name="Schmutz J."/>
            <person name="Cardol P."/>
            <person name="Cerutti H."/>
            <person name="Chanfreau G."/>
            <person name="Chen C.L."/>
            <person name="Cognat V."/>
            <person name="Croft M.T."/>
            <person name="Dent R."/>
            <person name="Dutcher S."/>
            <person name="Fernandez E."/>
            <person name="Fukuzawa H."/>
            <person name="Gonzalez-Ballester D."/>
            <person name="Gonzalez-Halphen D."/>
            <person name="Hallmann A."/>
            <person name="Hanikenne M."/>
            <person name="Hippler M."/>
            <person name="Inwood W."/>
            <person name="Jabbari K."/>
            <person name="Kalanon M."/>
            <person name="Kuras R."/>
            <person name="Lefebvre P.A."/>
            <person name="Lemaire S.D."/>
            <person name="Lobanov A.V."/>
            <person name="Lohr M."/>
            <person name="Manuell A."/>
            <person name="Meier I."/>
            <person name="Mets L."/>
            <person name="Mittag M."/>
            <person name="Mittelmeier T."/>
            <person name="Moroney J.V."/>
            <person name="Moseley J."/>
            <person name="Napoli C."/>
            <person name="Nedelcu A.M."/>
            <person name="Niyogi K."/>
            <person name="Novoselov S.V."/>
            <person name="Paulsen I.T."/>
            <person name="Pazour G."/>
            <person name="Purton S."/>
            <person name="Ral J.P."/>
            <person name="Riano-Pachon D.M."/>
            <person name="Riekhof W."/>
            <person name="Rymarquis L."/>
            <person name="Schroda M."/>
            <person name="Stern D."/>
            <person name="Umen J."/>
            <person name="Willows R."/>
            <person name="Wilson N."/>
            <person name="Zimmer S.L."/>
            <person name="Allmer J."/>
            <person name="Balk J."/>
            <person name="Bisova K."/>
            <person name="Chen C.J."/>
            <person name="Elias M."/>
            <person name="Gendler K."/>
            <person name="Hauser C."/>
            <person name="Lamb M.R."/>
            <person name="Ledford H."/>
            <person name="Long J.C."/>
            <person name="Minagawa J."/>
            <person name="Page M.D."/>
            <person name="Pan J."/>
            <person name="Pootakham W."/>
            <person name="Roje S."/>
            <person name="Rose A."/>
            <person name="Stahlberg E."/>
            <person name="Terauchi A.M."/>
            <person name="Yang P."/>
            <person name="Ball S."/>
            <person name="Bowler C."/>
            <person name="Dieckmann C.L."/>
            <person name="Gladyshev V.N."/>
            <person name="Green P."/>
            <person name="Jorgensen R."/>
            <person name="Mayfield S."/>
            <person name="Mueller-Roeber B."/>
            <person name="Rajamani S."/>
            <person name="Sayre R.T."/>
            <person name="Brokstein P."/>
            <person name="Dubchak I."/>
            <person name="Goodstein D."/>
            <person name="Hornick L."/>
            <person name="Huang Y.W."/>
            <person name="Jhaveri J."/>
            <person name="Luo Y."/>
            <person name="Martinez D."/>
            <person name="Ngau W.C."/>
            <person name="Otillar B."/>
            <person name="Poliakov A."/>
            <person name="Porter A."/>
            <person name="Szajkowski L."/>
            <person name="Werner G."/>
            <person name="Zhou K."/>
            <person name="Grigoriev I.V."/>
            <person name="Rokhsar D.S."/>
            <person name="Grossman A.R."/>
        </authorList>
    </citation>
    <scope>NUCLEOTIDE SEQUENCE [LARGE SCALE GENOMIC DNA]</scope>
    <source>
        <strain evidence="4">CC-503</strain>
    </source>
</reference>
<dbReference type="ExpressionAtlas" id="A0A2K3E2E8">
    <property type="expression patterns" value="baseline"/>
</dbReference>
<feature type="region of interest" description="Disordered" evidence="1">
    <location>
        <begin position="567"/>
        <end position="589"/>
    </location>
</feature>
<dbReference type="Pfam" id="PF11735">
    <property type="entry name" value="CAP59_mtransfer"/>
    <property type="match status" value="1"/>
</dbReference>
<accession>A0A2K3E2E8</accession>
<dbReference type="InterPro" id="IPR021047">
    <property type="entry name" value="Mannosyltransferase_CMT1"/>
</dbReference>
<dbReference type="PANTHER" id="PTHR34144">
    <property type="entry name" value="CHROMOSOME 8, WHOLE GENOME SHOTGUN SEQUENCE"/>
    <property type="match status" value="1"/>
</dbReference>
<organism evidence="3 4">
    <name type="scientific">Chlamydomonas reinhardtii</name>
    <name type="common">Chlamydomonas smithii</name>
    <dbReference type="NCBI Taxonomy" id="3055"/>
    <lineage>
        <taxon>Eukaryota</taxon>
        <taxon>Viridiplantae</taxon>
        <taxon>Chlorophyta</taxon>
        <taxon>core chlorophytes</taxon>
        <taxon>Chlorophyceae</taxon>
        <taxon>CS clade</taxon>
        <taxon>Chlamydomonadales</taxon>
        <taxon>Chlamydomonadaceae</taxon>
        <taxon>Chlamydomonas</taxon>
    </lineage>
</organism>
<feature type="region of interest" description="Disordered" evidence="1">
    <location>
        <begin position="812"/>
        <end position="834"/>
    </location>
</feature>